<name>A0ABU8SWJ2_9GAMM</name>
<dbReference type="InterPro" id="IPR001509">
    <property type="entry name" value="Epimerase_deHydtase"/>
</dbReference>
<dbReference type="InterPro" id="IPR036291">
    <property type="entry name" value="NAD(P)-bd_dom_sf"/>
</dbReference>
<dbReference type="EMBL" id="JAQPZS010000016">
    <property type="protein sequence ID" value="MEJ6497411.1"/>
    <property type="molecule type" value="Genomic_DNA"/>
</dbReference>
<dbReference type="CDD" id="cd08946">
    <property type="entry name" value="SDR_e"/>
    <property type="match status" value="1"/>
</dbReference>
<dbReference type="Proteomes" id="UP001377972">
    <property type="component" value="Unassembled WGS sequence"/>
</dbReference>
<dbReference type="Pfam" id="PF01370">
    <property type="entry name" value="Epimerase"/>
    <property type="match status" value="1"/>
</dbReference>
<keyword evidence="3" id="KW-1185">Reference proteome</keyword>
<organism evidence="2 3">
    <name type="scientific">Pseudoalteromonas lipolytica</name>
    <dbReference type="NCBI Taxonomy" id="570156"/>
    <lineage>
        <taxon>Bacteria</taxon>
        <taxon>Pseudomonadati</taxon>
        <taxon>Pseudomonadota</taxon>
        <taxon>Gammaproteobacteria</taxon>
        <taxon>Alteromonadales</taxon>
        <taxon>Pseudoalteromonadaceae</taxon>
        <taxon>Pseudoalteromonas</taxon>
    </lineage>
</organism>
<feature type="domain" description="NAD-dependent epimerase/dehydratase" evidence="1">
    <location>
        <begin position="20"/>
        <end position="181"/>
    </location>
</feature>
<reference evidence="2 3" key="1">
    <citation type="submission" date="2023-01" db="EMBL/GenBank/DDBJ databases">
        <title>Trichodesmium-associated heterotrophic epibiont bacteria.</title>
        <authorList>
            <person name="Cleveland C.S."/>
            <person name="Webb E.A."/>
        </authorList>
    </citation>
    <scope>NUCLEOTIDE SEQUENCE [LARGE SCALE GENOMIC DNA]</scope>
    <source>
        <strain evidence="2 3">USCH2</strain>
    </source>
</reference>
<sequence>MVPSTSQNLCDEVLGRKMKVLITGSAGRVGRAIYIKLMSNYNVVGMDKAPCSTADFVGDIRDQHLIQRALQDIDVIIHTAALHAPHVGLHSDDDFYTINVEATEQLALLGIEAGVKQFIFTSTTALYGSASTPLGQAGWVNEDIIPKPKSIYHKTKIAAEAKLEAISVKHKLPITVLQMSRCFPEPADTMALFRNSRGIDARDVANAHLCAIEKKLSGFNRFIISGVTPYSKKDCQSLYKQADKVIIEKIPALADAFKERGWLLPTSLDRVYDSTRAQQQLGWHPKHDFNSVLAMLDDESAEVLPVLKSN</sequence>
<protein>
    <submittedName>
        <fullName evidence="2">NAD(P)-dependent oxidoreductase</fullName>
    </submittedName>
</protein>
<dbReference type="PANTHER" id="PTHR43245:SF54">
    <property type="entry name" value="BLL0593 PROTEIN"/>
    <property type="match status" value="1"/>
</dbReference>
<evidence type="ECO:0000259" key="1">
    <source>
        <dbReference type="Pfam" id="PF01370"/>
    </source>
</evidence>
<evidence type="ECO:0000313" key="2">
    <source>
        <dbReference type="EMBL" id="MEJ6497411.1"/>
    </source>
</evidence>
<accession>A0ABU8SWJ2</accession>
<dbReference type="SUPFAM" id="SSF51735">
    <property type="entry name" value="NAD(P)-binding Rossmann-fold domains"/>
    <property type="match status" value="1"/>
</dbReference>
<comment type="caution">
    <text evidence="2">The sequence shown here is derived from an EMBL/GenBank/DDBJ whole genome shotgun (WGS) entry which is preliminary data.</text>
</comment>
<gene>
    <name evidence="2" type="ORF">PQI24_15305</name>
</gene>
<dbReference type="PANTHER" id="PTHR43245">
    <property type="entry name" value="BIFUNCTIONAL POLYMYXIN RESISTANCE PROTEIN ARNA"/>
    <property type="match status" value="1"/>
</dbReference>
<dbReference type="RefSeq" id="WP_339981338.1">
    <property type="nucleotide sequence ID" value="NZ_JAQPZS010000016.1"/>
</dbReference>
<dbReference type="InterPro" id="IPR050177">
    <property type="entry name" value="Lipid_A_modif_metabolic_enz"/>
</dbReference>
<dbReference type="Gene3D" id="3.40.50.720">
    <property type="entry name" value="NAD(P)-binding Rossmann-like Domain"/>
    <property type="match status" value="1"/>
</dbReference>
<evidence type="ECO:0000313" key="3">
    <source>
        <dbReference type="Proteomes" id="UP001377972"/>
    </source>
</evidence>
<proteinExistence type="predicted"/>